<dbReference type="PROSITE" id="PS51038">
    <property type="entry name" value="BAH"/>
    <property type="match status" value="1"/>
</dbReference>
<reference evidence="3" key="1">
    <citation type="submission" date="2023-05" db="EMBL/GenBank/DDBJ databases">
        <title>High-quality long-read genome of Scophthalmus maximus.</title>
        <authorList>
            <person name="Lien S."/>
            <person name="Martinez P."/>
        </authorList>
    </citation>
    <scope>NUCLEOTIDE SEQUENCE [LARGE SCALE GENOMIC DNA]</scope>
</reference>
<feature type="compositionally biased region" description="Basic residues" evidence="1">
    <location>
        <begin position="53"/>
        <end position="69"/>
    </location>
</feature>
<accession>A0A8D3BG69</accession>
<feature type="compositionally biased region" description="Basic and acidic residues" evidence="1">
    <location>
        <begin position="29"/>
        <end position="39"/>
    </location>
</feature>
<dbReference type="PANTHER" id="PTHR46576:SF1">
    <property type="entry name" value="BROMO ADJACENT HOMOLOGY DOMAIN-CONTAINING 1 PROTEIN"/>
    <property type="match status" value="1"/>
</dbReference>
<feature type="compositionally biased region" description="Polar residues" evidence="1">
    <location>
        <begin position="288"/>
        <end position="308"/>
    </location>
</feature>
<organism evidence="3 4">
    <name type="scientific">Scophthalmus maximus</name>
    <name type="common">Turbot</name>
    <name type="synonym">Psetta maxima</name>
    <dbReference type="NCBI Taxonomy" id="52904"/>
    <lineage>
        <taxon>Eukaryota</taxon>
        <taxon>Metazoa</taxon>
        <taxon>Chordata</taxon>
        <taxon>Craniata</taxon>
        <taxon>Vertebrata</taxon>
        <taxon>Euteleostomi</taxon>
        <taxon>Actinopterygii</taxon>
        <taxon>Neopterygii</taxon>
        <taxon>Teleostei</taxon>
        <taxon>Neoteleostei</taxon>
        <taxon>Acanthomorphata</taxon>
        <taxon>Carangaria</taxon>
        <taxon>Pleuronectiformes</taxon>
        <taxon>Pleuronectoidei</taxon>
        <taxon>Scophthalmidae</taxon>
        <taxon>Scophthalmus</taxon>
    </lineage>
</organism>
<feature type="compositionally biased region" description="Basic and acidic residues" evidence="1">
    <location>
        <begin position="196"/>
        <end position="209"/>
    </location>
</feature>
<dbReference type="Proteomes" id="UP000694558">
    <property type="component" value="Chromosome 17"/>
</dbReference>
<feature type="compositionally biased region" description="Basic and acidic residues" evidence="1">
    <location>
        <begin position="313"/>
        <end position="330"/>
    </location>
</feature>
<feature type="region of interest" description="Disordered" evidence="1">
    <location>
        <begin position="270"/>
        <end position="332"/>
    </location>
</feature>
<feature type="region of interest" description="Disordered" evidence="1">
    <location>
        <begin position="11"/>
        <end position="71"/>
    </location>
</feature>
<feature type="compositionally biased region" description="Polar residues" evidence="1">
    <location>
        <begin position="184"/>
        <end position="194"/>
    </location>
</feature>
<dbReference type="AlphaFoldDB" id="A0A8D3BG69"/>
<feature type="compositionally biased region" description="Basic residues" evidence="1">
    <location>
        <begin position="103"/>
        <end position="127"/>
    </location>
</feature>
<name>A0A8D3BG69_SCOMX</name>
<feature type="region of interest" description="Disordered" evidence="1">
    <location>
        <begin position="184"/>
        <end position="235"/>
    </location>
</feature>
<dbReference type="CDD" id="cd04714">
    <property type="entry name" value="BAH_BAHCC1"/>
    <property type="match status" value="1"/>
</dbReference>
<feature type="region of interest" description="Disordered" evidence="1">
    <location>
        <begin position="92"/>
        <end position="140"/>
    </location>
</feature>
<feature type="compositionally biased region" description="Polar residues" evidence="1">
    <location>
        <begin position="128"/>
        <end position="140"/>
    </location>
</feature>
<feature type="region of interest" description="Disordered" evidence="1">
    <location>
        <begin position="564"/>
        <end position="687"/>
    </location>
</feature>
<dbReference type="GO" id="GO:0005677">
    <property type="term" value="C:chromatin silencing complex"/>
    <property type="evidence" value="ECO:0007669"/>
    <property type="project" value="TreeGrafter"/>
</dbReference>
<dbReference type="OMA" id="QKTTNGW"/>
<dbReference type="Ensembl" id="ENSSMAT00000034120.2">
    <property type="protein sequence ID" value="ENSSMAP00000033695.1"/>
    <property type="gene ID" value="ENSSMAG00000020620.2"/>
</dbReference>
<dbReference type="Gene3D" id="2.30.30.490">
    <property type="match status" value="1"/>
</dbReference>
<dbReference type="PANTHER" id="PTHR46576">
    <property type="entry name" value="BROMO ADJACENT HOMOLOGY DOMAIN-CONTAINING 1 PROTEIN"/>
    <property type="match status" value="1"/>
</dbReference>
<dbReference type="GO" id="GO:0045892">
    <property type="term" value="P:negative regulation of DNA-templated transcription"/>
    <property type="evidence" value="ECO:0007669"/>
    <property type="project" value="TreeGrafter"/>
</dbReference>
<feature type="compositionally biased region" description="Basic and acidic residues" evidence="1">
    <location>
        <begin position="564"/>
        <end position="574"/>
    </location>
</feature>
<evidence type="ECO:0000256" key="1">
    <source>
        <dbReference type="SAM" id="MobiDB-lite"/>
    </source>
</evidence>
<dbReference type="GO" id="GO:0000976">
    <property type="term" value="F:transcription cis-regulatory region binding"/>
    <property type="evidence" value="ECO:0007669"/>
    <property type="project" value="TreeGrafter"/>
</dbReference>
<proteinExistence type="predicted"/>
<dbReference type="SMART" id="SM00439">
    <property type="entry name" value="BAH"/>
    <property type="match status" value="1"/>
</dbReference>
<feature type="domain" description="BAH" evidence="2">
    <location>
        <begin position="718"/>
        <end position="872"/>
    </location>
</feature>
<sequence>MKKRWCICSRTETMAKAQRSQPVKCGQPQKEKGGKEKGGGVKKGKERKNELKGKKKNDKKESHRSRKKTLAVGDGDALDCCVLLTRLEEKGVEGQERYAPKAGKQKGVKGKKKLHSSSIQRRTKSGLKKTSTANQQALEPNINPSEALLVLPTPFLEPRRRRMASLNAEAVNSLLLYRDHSATSNITKKQQASQEHPAKDSLTKTEHRDHKTKKVSSGGKAALKEKPKKQKRSSVEALNIDWLSLLTPTPRRQAGLTAAALLKLTSAPYGTKRQKKSETKAASGSEAAATTQDEISGKASSGGTMQTKRTMHPKREEQLKHRQQGTDDPVHSQLGPNTQGCCSLCKTEALDPEWKDATGGQECLRHALHCGSALGFSLKTIKEEQVETKVSSCYCCSQERCVEYCHRLALFLEDKTFKEPKDGPLSDVFHHHHHHHHHLHHHLQSPHSVAHPAAITISPHTYTCFPGYYVHFSHPDTSRSPVSPLALCPGSGKRPTLLPSTGPQPSGISHPVYCCTSVEACCGKPCGINSYSAYTSVIPAITRGGCSFSPADCTNCNHGIKRDDYSSTPSDHHSPSSVPISPSPRTLTGCPVPTVPPAGQSVPHVQTPLSDPSEPQPPLQVAKECPQSAKPPSGSRSGVRGDGSIRSAVCPLNRDKKQKLSSAGVRERSVAKQPKNGRQKTTNGWRPVGAPFQKEVFSVGEEALVLRKCFEGVQRDGELIRVRDTVLLKSGPRKKSLPYVAKISSLWEEPESGELMMSLFWYYRPEHTQGGRNPSTHCENEIFASRHQDVNSVACIEDKCYVLTLAQYCRFCALVKRRREGVRDSAASLVVPPIVGNAMPTHHCVPDDIDPELVFFSRHVYDFRYGRLLKNLQ</sequence>
<dbReference type="GO" id="GO:0031507">
    <property type="term" value="P:heterochromatin formation"/>
    <property type="evidence" value="ECO:0007669"/>
    <property type="project" value="TreeGrafter"/>
</dbReference>
<dbReference type="GeneTree" id="ENSGT00390000003967"/>
<evidence type="ECO:0000313" key="3">
    <source>
        <dbReference type="Ensembl" id="ENSSMAP00000033695.1"/>
    </source>
</evidence>
<gene>
    <name evidence="3" type="primary">bahd1</name>
</gene>
<feature type="compositionally biased region" description="Low complexity" evidence="1">
    <location>
        <begin position="575"/>
        <end position="584"/>
    </location>
</feature>
<dbReference type="InterPro" id="IPR043151">
    <property type="entry name" value="BAH_sf"/>
</dbReference>
<feature type="compositionally biased region" description="Low complexity" evidence="1">
    <location>
        <begin position="633"/>
        <end position="647"/>
    </location>
</feature>
<dbReference type="Pfam" id="PF01426">
    <property type="entry name" value="BAH"/>
    <property type="match status" value="1"/>
</dbReference>
<reference evidence="3" key="2">
    <citation type="submission" date="2025-08" db="UniProtKB">
        <authorList>
            <consortium name="Ensembl"/>
        </authorList>
    </citation>
    <scope>IDENTIFICATION</scope>
</reference>
<dbReference type="GO" id="GO:0003682">
    <property type="term" value="F:chromatin binding"/>
    <property type="evidence" value="ECO:0007669"/>
    <property type="project" value="InterPro"/>
</dbReference>
<evidence type="ECO:0000313" key="4">
    <source>
        <dbReference type="Proteomes" id="UP000694558"/>
    </source>
</evidence>
<protein>
    <submittedName>
        <fullName evidence="3">Bromo adjacent homology domain containing 1</fullName>
    </submittedName>
</protein>
<dbReference type="InterPro" id="IPR053032">
    <property type="entry name" value="BAH_domain-containing"/>
</dbReference>
<evidence type="ECO:0000259" key="2">
    <source>
        <dbReference type="PROSITE" id="PS51038"/>
    </source>
</evidence>
<dbReference type="InterPro" id="IPR001025">
    <property type="entry name" value="BAH_dom"/>
</dbReference>